<organism evidence="3 4">
    <name type="scientific">Lolium multiflorum</name>
    <name type="common">Italian ryegrass</name>
    <name type="synonym">Lolium perenne subsp. multiflorum</name>
    <dbReference type="NCBI Taxonomy" id="4521"/>
    <lineage>
        <taxon>Eukaryota</taxon>
        <taxon>Viridiplantae</taxon>
        <taxon>Streptophyta</taxon>
        <taxon>Embryophyta</taxon>
        <taxon>Tracheophyta</taxon>
        <taxon>Spermatophyta</taxon>
        <taxon>Magnoliopsida</taxon>
        <taxon>Liliopsida</taxon>
        <taxon>Poales</taxon>
        <taxon>Poaceae</taxon>
        <taxon>BOP clade</taxon>
        <taxon>Pooideae</taxon>
        <taxon>Poodae</taxon>
        <taxon>Poeae</taxon>
        <taxon>Poeae Chloroplast Group 2 (Poeae type)</taxon>
        <taxon>Loliodinae</taxon>
        <taxon>Loliinae</taxon>
        <taxon>Lolium</taxon>
    </lineage>
</organism>
<feature type="region of interest" description="Disordered" evidence="1">
    <location>
        <begin position="346"/>
        <end position="369"/>
    </location>
</feature>
<evidence type="ECO:0000256" key="1">
    <source>
        <dbReference type="SAM" id="MobiDB-lite"/>
    </source>
</evidence>
<feature type="compositionally biased region" description="Polar residues" evidence="1">
    <location>
        <begin position="446"/>
        <end position="460"/>
    </location>
</feature>
<dbReference type="Pfam" id="PF04195">
    <property type="entry name" value="Transposase_28"/>
    <property type="match status" value="1"/>
</dbReference>
<sequence length="526" mass="59751">MAPRTKRCTSRASGAGEPMEQAKISMCERSQLSAQDHTMLKNLGLFDKEAMLIPGDESTPHPPINFWVTFIDFLIRGLSVHVHEFLRFLLFVYGIQLHQLTPNSIIHVSNFITLCECFLGIHPHWGLWKRIFYLRRNNSKTVAYNVGGVVICIHPDVDYFDVKFADSVQAWRKKWLYIKDESSNTQEYAIAPFDAGEEIQRRKSWDAEARKNPMWMYSGPKDSDRVSAELPLKDLEKIVRRFTLLTRTTKFLLPVVWCPSVAATPFPRTTKLSPLFLHFPKVEKWMSGSLLLTTRKNPLCLRVNPQDLTDLRVPLTNKQTRKNVLNLPTLSLLLLPILRKGPRGNETMSKIPAHPSLPKNLPRGNNVPSTPSPILALLAQLTREKKKKRNPQLMGQLLRAPPTRWFFPKKTVLLRELRLSRSITQEHQLMCPAPPAPKSKKARTGAGSTQELATGGTSNPLLEDPLMKKPVNLGSRFIRFRDEAATLRDALRRAEERAAELDAKLEASETARKKAEKDASAIEGLR</sequence>
<feature type="region of interest" description="Disordered" evidence="1">
    <location>
        <begin position="1"/>
        <end position="21"/>
    </location>
</feature>
<dbReference type="InterPro" id="IPR007321">
    <property type="entry name" value="Transposase_28"/>
</dbReference>
<dbReference type="Proteomes" id="UP001231189">
    <property type="component" value="Unassembled WGS sequence"/>
</dbReference>
<protein>
    <recommendedName>
        <fullName evidence="2">Transposase (putative) gypsy type domain-containing protein</fullName>
    </recommendedName>
</protein>
<feature type="region of interest" description="Disordered" evidence="1">
    <location>
        <begin position="430"/>
        <end position="466"/>
    </location>
</feature>
<feature type="region of interest" description="Disordered" evidence="1">
    <location>
        <begin position="501"/>
        <end position="526"/>
    </location>
</feature>
<proteinExistence type="predicted"/>
<evidence type="ECO:0000313" key="3">
    <source>
        <dbReference type="EMBL" id="KAK1613078.1"/>
    </source>
</evidence>
<dbReference type="PANTHER" id="PTHR33026">
    <property type="entry name" value="OS06G0360600 PROTEIN"/>
    <property type="match status" value="1"/>
</dbReference>
<dbReference type="AlphaFoldDB" id="A0AAD8R5G7"/>
<comment type="caution">
    <text evidence="3">The sequence shown here is derived from an EMBL/GenBank/DDBJ whole genome shotgun (WGS) entry which is preliminary data.</text>
</comment>
<name>A0AAD8R5G7_LOLMU</name>
<feature type="domain" description="Transposase (putative) gypsy type" evidence="2">
    <location>
        <begin position="68"/>
        <end position="135"/>
    </location>
</feature>
<evidence type="ECO:0000313" key="4">
    <source>
        <dbReference type="Proteomes" id="UP001231189"/>
    </source>
</evidence>
<dbReference type="EMBL" id="JAUUTY010000007">
    <property type="protein sequence ID" value="KAK1613078.1"/>
    <property type="molecule type" value="Genomic_DNA"/>
</dbReference>
<accession>A0AAD8R5G7</accession>
<evidence type="ECO:0000259" key="2">
    <source>
        <dbReference type="Pfam" id="PF04195"/>
    </source>
</evidence>
<keyword evidence="4" id="KW-1185">Reference proteome</keyword>
<dbReference type="PANTHER" id="PTHR33026:SF7">
    <property type="entry name" value="OS03G0100275 PROTEIN"/>
    <property type="match status" value="1"/>
</dbReference>
<gene>
    <name evidence="3" type="ORF">QYE76_036751</name>
</gene>
<reference evidence="3" key="1">
    <citation type="submission" date="2023-07" db="EMBL/GenBank/DDBJ databases">
        <title>A chromosome-level genome assembly of Lolium multiflorum.</title>
        <authorList>
            <person name="Chen Y."/>
            <person name="Copetti D."/>
            <person name="Kolliker R."/>
            <person name="Studer B."/>
        </authorList>
    </citation>
    <scope>NUCLEOTIDE SEQUENCE</scope>
    <source>
        <strain evidence="3">02402/16</strain>
        <tissue evidence="3">Leaf</tissue>
    </source>
</reference>